<dbReference type="AlphaFoldDB" id="A0A972JK51"/>
<dbReference type="InterPro" id="IPR000086">
    <property type="entry name" value="NUDIX_hydrolase_dom"/>
</dbReference>
<organism evidence="3 4">
    <name type="scientific">Flavobacterium silvaticum</name>
    <dbReference type="NCBI Taxonomy" id="1852020"/>
    <lineage>
        <taxon>Bacteria</taxon>
        <taxon>Pseudomonadati</taxon>
        <taxon>Bacteroidota</taxon>
        <taxon>Flavobacteriia</taxon>
        <taxon>Flavobacteriales</taxon>
        <taxon>Flavobacteriaceae</taxon>
        <taxon>Flavobacterium</taxon>
    </lineage>
</organism>
<dbReference type="RefSeq" id="WP_169527894.1">
    <property type="nucleotide sequence ID" value="NZ_JAAMPU010000107.1"/>
</dbReference>
<dbReference type="InterPro" id="IPR015797">
    <property type="entry name" value="NUDIX_hydrolase-like_dom_sf"/>
</dbReference>
<dbReference type="Gene3D" id="3.90.79.10">
    <property type="entry name" value="Nucleoside Triphosphate Pyrophosphohydrolase"/>
    <property type="match status" value="1"/>
</dbReference>
<dbReference type="GO" id="GO:0006167">
    <property type="term" value="P:AMP biosynthetic process"/>
    <property type="evidence" value="ECO:0007669"/>
    <property type="project" value="TreeGrafter"/>
</dbReference>
<dbReference type="CDD" id="cd04662">
    <property type="entry name" value="NUDIX_Hydrolase"/>
    <property type="match status" value="1"/>
</dbReference>
<evidence type="ECO:0000313" key="4">
    <source>
        <dbReference type="Proteomes" id="UP000712080"/>
    </source>
</evidence>
<keyword evidence="4" id="KW-1185">Reference proteome</keyword>
<dbReference type="GO" id="GO:0006754">
    <property type="term" value="P:ATP biosynthetic process"/>
    <property type="evidence" value="ECO:0007669"/>
    <property type="project" value="TreeGrafter"/>
</dbReference>
<dbReference type="PANTHER" id="PTHR21340">
    <property type="entry name" value="DIADENOSINE 5,5-P1,P4-TETRAPHOSPHATE PYROPHOSPHOHYDROLASE MUTT"/>
    <property type="match status" value="1"/>
</dbReference>
<dbReference type="Pfam" id="PF00293">
    <property type="entry name" value="NUDIX"/>
    <property type="match status" value="1"/>
</dbReference>
<evidence type="ECO:0000256" key="1">
    <source>
        <dbReference type="ARBA" id="ARBA00022801"/>
    </source>
</evidence>
<dbReference type="GO" id="GO:0004081">
    <property type="term" value="F:bis(5'-nucleosyl)-tetraphosphatase (asymmetrical) activity"/>
    <property type="evidence" value="ECO:0007669"/>
    <property type="project" value="TreeGrafter"/>
</dbReference>
<accession>A0A972JK51</accession>
<comment type="caution">
    <text evidence="3">The sequence shown here is derived from an EMBL/GenBank/DDBJ whole genome shotgun (WGS) entry which is preliminary data.</text>
</comment>
<dbReference type="PANTHER" id="PTHR21340:SF0">
    <property type="entry name" value="BIS(5'-NUCLEOSYL)-TETRAPHOSPHATASE [ASYMMETRICAL]"/>
    <property type="match status" value="1"/>
</dbReference>
<protein>
    <submittedName>
        <fullName evidence="3">NUDIX domain-containing protein</fullName>
    </submittedName>
</protein>
<evidence type="ECO:0000313" key="3">
    <source>
        <dbReference type="EMBL" id="NMH28782.1"/>
    </source>
</evidence>
<dbReference type="InterPro" id="IPR051325">
    <property type="entry name" value="Nudix_hydrolase_domain"/>
</dbReference>
<sequence>MPKKSAGILLFQKQPLRFFLVHPGGPFWKNKDDGAWSIPKGEFEADELPMSTAIREFREETGIDLSDETNFIELQPVKLKSGKVVFAFALEKNADPDSIISNTFEIEWPPKSGRLLEIPEVDKAAWFEYEEAVAKINSGQIPLLDEVKQLQKG</sequence>
<name>A0A972JK51_9FLAO</name>
<dbReference type="PROSITE" id="PS00893">
    <property type="entry name" value="NUDIX_BOX"/>
    <property type="match status" value="1"/>
</dbReference>
<dbReference type="PROSITE" id="PS51462">
    <property type="entry name" value="NUDIX"/>
    <property type="match status" value="1"/>
</dbReference>
<reference evidence="3" key="1">
    <citation type="submission" date="2020-02" db="EMBL/GenBank/DDBJ databases">
        <title>Flavobacterium sp. genome.</title>
        <authorList>
            <person name="Jung H.S."/>
            <person name="Baek J.H."/>
            <person name="Jeon C.O."/>
        </authorList>
    </citation>
    <scope>NUCLEOTIDE SEQUENCE</scope>
    <source>
        <strain evidence="3">SE-s28</strain>
    </source>
</reference>
<dbReference type="EMBL" id="JAAMPU010000107">
    <property type="protein sequence ID" value="NMH28782.1"/>
    <property type="molecule type" value="Genomic_DNA"/>
</dbReference>
<keyword evidence="1" id="KW-0378">Hydrolase</keyword>
<dbReference type="InterPro" id="IPR020084">
    <property type="entry name" value="NUDIX_hydrolase_CS"/>
</dbReference>
<proteinExistence type="predicted"/>
<dbReference type="SUPFAM" id="SSF55811">
    <property type="entry name" value="Nudix"/>
    <property type="match status" value="1"/>
</dbReference>
<feature type="domain" description="Nudix hydrolase" evidence="2">
    <location>
        <begin position="1"/>
        <end position="149"/>
    </location>
</feature>
<evidence type="ECO:0000259" key="2">
    <source>
        <dbReference type="PROSITE" id="PS51462"/>
    </source>
</evidence>
<gene>
    <name evidence="3" type="ORF">G6047_12125</name>
</gene>
<dbReference type="Proteomes" id="UP000712080">
    <property type="component" value="Unassembled WGS sequence"/>
</dbReference>